<dbReference type="Proteomes" id="UP000256877">
    <property type="component" value="Unassembled WGS sequence"/>
</dbReference>
<dbReference type="RefSeq" id="WP_116420411.1">
    <property type="nucleotide sequence ID" value="NZ_DAIOPL010000043.1"/>
</dbReference>
<evidence type="ECO:0008006" key="5">
    <source>
        <dbReference type="Google" id="ProtNLM"/>
    </source>
</evidence>
<reference evidence="3 4" key="1">
    <citation type="submission" date="2017-07" db="EMBL/GenBank/DDBJ databases">
        <title>Draft genome sequence of aerobic hyperthermophilic archaea, Pyrobaculum aerophilum YKB31 and YKB32.</title>
        <authorList>
            <person name="Mochizuki T."/>
            <person name="Berliner A.J."/>
            <person name="Yoshida-Takashima Y."/>
            <person name="Takaki Y."/>
            <person name="Nunoura T."/>
            <person name="Takai K."/>
        </authorList>
    </citation>
    <scope>NUCLEOTIDE SEQUENCE [LARGE SCALE GENOMIC DNA]</scope>
    <source>
        <strain evidence="1 4">YKB31</strain>
        <strain evidence="2 3">YKB32</strain>
    </source>
</reference>
<gene>
    <name evidence="1" type="ORF">CGL51_01410</name>
    <name evidence="2" type="ORF">CGL52_00815</name>
</gene>
<evidence type="ECO:0000313" key="2">
    <source>
        <dbReference type="EMBL" id="RFB00428.1"/>
    </source>
</evidence>
<accession>A0A371R3M1</accession>
<name>A0A371R3M1_9CREN</name>
<evidence type="ECO:0000313" key="4">
    <source>
        <dbReference type="Proteomes" id="UP000257123"/>
    </source>
</evidence>
<dbReference type="EMBL" id="NMUE01000002">
    <property type="protein sequence ID" value="RFA98347.1"/>
    <property type="molecule type" value="Genomic_DNA"/>
</dbReference>
<dbReference type="EMBL" id="NMUF01000001">
    <property type="protein sequence ID" value="RFB00428.1"/>
    <property type="molecule type" value="Genomic_DNA"/>
</dbReference>
<sequence>MIEVVAFLPVEVGVCKACDLARVAGVKTTVRLEGDDIARLIAILSTLGDAQVRITNPMSLRGLYLMLRHRTGRLPLVLLNGKLLHSGPIDAEAEERLIKALSAEAQ</sequence>
<evidence type="ECO:0000313" key="1">
    <source>
        <dbReference type="EMBL" id="RFA98347.1"/>
    </source>
</evidence>
<organism evidence="1 4">
    <name type="scientific">Pyrobaculum aerophilum</name>
    <dbReference type="NCBI Taxonomy" id="13773"/>
    <lineage>
        <taxon>Archaea</taxon>
        <taxon>Thermoproteota</taxon>
        <taxon>Thermoprotei</taxon>
        <taxon>Thermoproteales</taxon>
        <taxon>Thermoproteaceae</taxon>
        <taxon>Pyrobaculum</taxon>
    </lineage>
</organism>
<dbReference type="AlphaFoldDB" id="A0A371R3M1"/>
<comment type="caution">
    <text evidence="1">The sequence shown here is derived from an EMBL/GenBank/DDBJ whole genome shotgun (WGS) entry which is preliminary data.</text>
</comment>
<proteinExistence type="predicted"/>
<evidence type="ECO:0000313" key="3">
    <source>
        <dbReference type="Proteomes" id="UP000256877"/>
    </source>
</evidence>
<dbReference type="Proteomes" id="UP000257123">
    <property type="component" value="Unassembled WGS sequence"/>
</dbReference>
<protein>
    <recommendedName>
        <fullName evidence="5">Glutaredoxin</fullName>
    </recommendedName>
</protein>
<dbReference type="OrthoDB" id="28349at2157"/>